<dbReference type="EMBL" id="JAMXIB010000002">
    <property type="protein sequence ID" value="MCO5724095.1"/>
    <property type="molecule type" value="Genomic_DNA"/>
</dbReference>
<name>A0ABT1AWV1_9FLAO</name>
<evidence type="ECO:0000313" key="2">
    <source>
        <dbReference type="Proteomes" id="UP001206312"/>
    </source>
</evidence>
<comment type="caution">
    <text evidence="1">The sequence shown here is derived from an EMBL/GenBank/DDBJ whole genome shotgun (WGS) entry which is preliminary data.</text>
</comment>
<organism evidence="1 2">
    <name type="scientific">Robiginitalea marina</name>
    <dbReference type="NCBI Taxonomy" id="2954105"/>
    <lineage>
        <taxon>Bacteria</taxon>
        <taxon>Pseudomonadati</taxon>
        <taxon>Bacteroidota</taxon>
        <taxon>Flavobacteriia</taxon>
        <taxon>Flavobacteriales</taxon>
        <taxon>Flavobacteriaceae</taxon>
        <taxon>Robiginitalea</taxon>
    </lineage>
</organism>
<sequence length="64" mass="7402">MEKQYCKVGSSHPLDEGVQGITLLETQLQHFMRKASEAARADSRMKDFFESKILKIQKQLQEFA</sequence>
<keyword evidence="2" id="KW-1185">Reference proteome</keyword>
<accession>A0ABT1AWV1</accession>
<evidence type="ECO:0000313" key="1">
    <source>
        <dbReference type="EMBL" id="MCO5724095.1"/>
    </source>
</evidence>
<protein>
    <submittedName>
        <fullName evidence="1">Uncharacterized protein</fullName>
    </submittedName>
</protein>
<dbReference type="Proteomes" id="UP001206312">
    <property type="component" value="Unassembled WGS sequence"/>
</dbReference>
<proteinExistence type="predicted"/>
<gene>
    <name evidence="1" type="ORF">NG653_04450</name>
</gene>
<dbReference type="RefSeq" id="WP_252740466.1">
    <property type="nucleotide sequence ID" value="NZ_JAMXIB010000002.1"/>
</dbReference>
<reference evidence="1 2" key="1">
    <citation type="submission" date="2022-06" db="EMBL/GenBank/DDBJ databases">
        <authorList>
            <person name="Xuan X."/>
        </authorList>
    </citation>
    <scope>NUCLEOTIDE SEQUENCE [LARGE SCALE GENOMIC DNA]</scope>
    <source>
        <strain evidence="1 2">2V75</strain>
    </source>
</reference>